<dbReference type="RefSeq" id="WP_080325733.1">
    <property type="nucleotide sequence ID" value="NZ_FQYW01000010.1"/>
</dbReference>
<feature type="transmembrane region" description="Helical" evidence="9">
    <location>
        <begin position="394"/>
        <end position="413"/>
    </location>
</feature>
<keyword evidence="3" id="KW-0813">Transport</keyword>
<feature type="transmembrane region" description="Helical" evidence="9">
    <location>
        <begin position="470"/>
        <end position="493"/>
    </location>
</feature>
<dbReference type="GO" id="GO:0009636">
    <property type="term" value="P:response to toxic substance"/>
    <property type="evidence" value="ECO:0007669"/>
    <property type="project" value="UniProtKB-ARBA"/>
</dbReference>
<feature type="transmembrane region" description="Helical" evidence="9">
    <location>
        <begin position="899"/>
        <end position="919"/>
    </location>
</feature>
<evidence type="ECO:0000256" key="8">
    <source>
        <dbReference type="ARBA" id="ARBA00023136"/>
    </source>
</evidence>
<sequence length="1059" mass="114583">MARFFIHRPIFAIVIAIIIVIMGTLAGLSLPIAQYPQISQPTINVSTTYIGANASVINQTVAQVIEEQVNGTQGMDYMSSTSDDSGSYSLDVRFALGTDGNMDSVLVQNNVSIANASLPSDVQATGVTTRKSSSDMTYMFAMVSPNGTFKRTFLMNYANIYIVDSLKRISGVGEVSSFGSTYSMRVWLNPDRLAELGITITDVKNAIQEQNVQAPAGTIGQLPAPNNQEKQYTGSLEGRLVTPEQFGNIILKTNYDGSCIYLKDVAKVETGAKTTSVISDCDGAPAAGFGIKLTDDANAMETIGEVKKVLEEASKDFPDDMKYVPIIDNTEFISESIGEVVQTFKEALALVIIIVFLFLQSWRATLIPVLAIPVSLIGTFASFIILGFSINTLTLFAMVLAIGLVVDDAIVVVENVESHMQRDGLGPVEATEKAMDEVQGPVVAIAFVLSAVFIPVAFISGTTGVLYRQFALTIVVSMALSAFIALTLTPALCATLMKPHSEKHNENFLDRFFDRFNDWFDRTQNRYTGGVAWIIDHAKTGLASLLVICVLAGFFFKVLPSTFVPDEDQGYFIVSVTMPEGTSLNRTYDTMDAYADELKDVPGISHILKVSGYDVLSSGTKSNAGTLFVCLDKWDERTTDDLSIMSIIRNSNILGLKHNEAQIMGILPPSLPGLGMVGGWSMQLQDVTGHTDKELDTLLKEILLAANQRPELEMVYSTFSIDSPICKYDVDREKVKQMGVNLADVFTALQINYGGTQVNDFVQFGRTYKVMMQSDAQYRSESEALKFCFVSNNVGAMVPLDSLLTPKISTSTSVVTRFNGARSIGIQGSVADGYSSGQALAAIEEVVKEKAPAGFMVEWSGQSREEKKSSGSTGQIMLLSVVFVFLCLAALYESWSVPFSVLLSVPTGLFGAFFVQYALLNIEALFGHLNGGLQNSVYMQIGVIMLMGLAAKNAILIVEFAKARVDAGMDPIKATIEAAGLRLRPILMTSLAFIIGCLPLATASGAGAAARNSMGTAVVGGMLFATCLGIFLIPVLYCVVIWLSQKFKKKTEAITEHKE</sequence>
<dbReference type="Gene3D" id="3.30.70.1430">
    <property type="entry name" value="Multidrug efflux transporter AcrB pore domain"/>
    <property type="match status" value="2"/>
</dbReference>
<dbReference type="InterPro" id="IPR001036">
    <property type="entry name" value="Acrflvin-R"/>
</dbReference>
<evidence type="ECO:0000256" key="7">
    <source>
        <dbReference type="ARBA" id="ARBA00022989"/>
    </source>
</evidence>
<keyword evidence="4" id="KW-1003">Cell membrane</keyword>
<evidence type="ECO:0000256" key="3">
    <source>
        <dbReference type="ARBA" id="ARBA00022448"/>
    </source>
</evidence>
<evidence type="ECO:0000256" key="1">
    <source>
        <dbReference type="ARBA" id="ARBA00004429"/>
    </source>
</evidence>
<dbReference type="NCBIfam" id="NF000282">
    <property type="entry name" value="RND_permease_1"/>
    <property type="match status" value="1"/>
</dbReference>
<evidence type="ECO:0000256" key="9">
    <source>
        <dbReference type="SAM" id="Phobius"/>
    </source>
</evidence>
<evidence type="ECO:0000256" key="5">
    <source>
        <dbReference type="ARBA" id="ARBA00022519"/>
    </source>
</evidence>
<reference evidence="10 11" key="1">
    <citation type="submission" date="2016-11" db="EMBL/GenBank/DDBJ databases">
        <authorList>
            <person name="Jaros S."/>
            <person name="Januszkiewicz K."/>
            <person name="Wedrychowicz H."/>
        </authorList>
    </citation>
    <scope>NUCLEOTIDE SEQUENCE [LARGE SCALE GENOMIC DNA]</scope>
    <source>
        <strain evidence="10 11">DSM 3074</strain>
    </source>
</reference>
<keyword evidence="8 9" id="KW-0472">Membrane</keyword>
<dbReference type="Gene3D" id="3.30.70.1320">
    <property type="entry name" value="Multidrug efflux transporter AcrB pore domain like"/>
    <property type="match status" value="1"/>
</dbReference>
<gene>
    <name evidence="10" type="ORF">SAMN02745671_01328</name>
</gene>
<dbReference type="SUPFAM" id="SSF82693">
    <property type="entry name" value="Multidrug efflux transporter AcrB pore domain, PN1, PN2, PC1 and PC2 subdomains"/>
    <property type="match status" value="4"/>
</dbReference>
<dbReference type="PANTHER" id="PTHR32063:SF13">
    <property type="entry name" value="MULTIDRUG EFFLUX PUMP SUBUNIT ACRB-RELATED"/>
    <property type="match status" value="1"/>
</dbReference>
<dbReference type="PANTHER" id="PTHR32063">
    <property type="match status" value="1"/>
</dbReference>
<dbReference type="GO" id="GO:0042910">
    <property type="term" value="F:xenobiotic transmembrane transporter activity"/>
    <property type="evidence" value="ECO:0007669"/>
    <property type="project" value="TreeGrafter"/>
</dbReference>
<evidence type="ECO:0000313" key="11">
    <source>
        <dbReference type="Proteomes" id="UP000191240"/>
    </source>
</evidence>
<dbReference type="FunFam" id="1.20.1640.10:FF:000001">
    <property type="entry name" value="Efflux pump membrane transporter"/>
    <property type="match status" value="1"/>
</dbReference>
<dbReference type="GO" id="GO:0015562">
    <property type="term" value="F:efflux transmembrane transporter activity"/>
    <property type="evidence" value="ECO:0007669"/>
    <property type="project" value="InterPro"/>
</dbReference>
<dbReference type="Gene3D" id="3.30.70.1440">
    <property type="entry name" value="Multidrug efflux transporter AcrB pore domain"/>
    <property type="match status" value="1"/>
</dbReference>
<name>A0A1M6D5A1_9FIRM</name>
<comment type="similarity">
    <text evidence="2">Belongs to the resistance-nodulation-cell division (RND) (TC 2.A.6) family.</text>
</comment>
<accession>A0A1M6D5A1</accession>
<dbReference type="InterPro" id="IPR027463">
    <property type="entry name" value="AcrB_DN_DC_subdom"/>
</dbReference>
<dbReference type="OrthoDB" id="8270at2"/>
<evidence type="ECO:0000313" key="10">
    <source>
        <dbReference type="EMBL" id="SHI68390.1"/>
    </source>
</evidence>
<dbReference type="SUPFAM" id="SSF82866">
    <property type="entry name" value="Multidrug efflux transporter AcrB transmembrane domain"/>
    <property type="match status" value="2"/>
</dbReference>
<keyword evidence="7 9" id="KW-1133">Transmembrane helix</keyword>
<dbReference type="PRINTS" id="PR00702">
    <property type="entry name" value="ACRIFLAVINRP"/>
</dbReference>
<evidence type="ECO:0000256" key="2">
    <source>
        <dbReference type="ARBA" id="ARBA00010942"/>
    </source>
</evidence>
<dbReference type="Gene3D" id="3.30.2090.10">
    <property type="entry name" value="Multidrug efflux transporter AcrB TolC docking domain, DN and DC subdomains"/>
    <property type="match status" value="2"/>
</dbReference>
<feature type="transmembrane region" description="Helical" evidence="9">
    <location>
        <begin position="12"/>
        <end position="33"/>
    </location>
</feature>
<organism evidence="10 11">
    <name type="scientific">Anaerovibrio lipolyticus DSM 3074</name>
    <dbReference type="NCBI Taxonomy" id="1120997"/>
    <lineage>
        <taxon>Bacteria</taxon>
        <taxon>Bacillati</taxon>
        <taxon>Bacillota</taxon>
        <taxon>Negativicutes</taxon>
        <taxon>Selenomonadales</taxon>
        <taxon>Selenomonadaceae</taxon>
        <taxon>Anaerovibrio</taxon>
    </lineage>
</organism>
<keyword evidence="6 9" id="KW-0812">Transmembrane</keyword>
<feature type="transmembrane region" description="Helical" evidence="9">
    <location>
        <begin position="340"/>
        <end position="359"/>
    </location>
</feature>
<feature type="transmembrane region" description="Helical" evidence="9">
    <location>
        <begin position="542"/>
        <end position="559"/>
    </location>
</feature>
<feature type="transmembrane region" description="Helical" evidence="9">
    <location>
        <begin position="442"/>
        <end position="464"/>
    </location>
</feature>
<dbReference type="GO" id="GO:0005886">
    <property type="term" value="C:plasma membrane"/>
    <property type="evidence" value="ECO:0007669"/>
    <property type="project" value="UniProtKB-SubCell"/>
</dbReference>
<evidence type="ECO:0000256" key="6">
    <source>
        <dbReference type="ARBA" id="ARBA00022692"/>
    </source>
</evidence>
<dbReference type="InterPro" id="IPR004764">
    <property type="entry name" value="MdtF-like"/>
</dbReference>
<comment type="subcellular location">
    <subcellularLocation>
        <location evidence="1">Cell inner membrane</location>
        <topology evidence="1">Multi-pass membrane protein</topology>
    </subcellularLocation>
</comment>
<dbReference type="EMBL" id="FQYW01000010">
    <property type="protein sequence ID" value="SHI68390.1"/>
    <property type="molecule type" value="Genomic_DNA"/>
</dbReference>
<feature type="transmembrane region" description="Helical" evidence="9">
    <location>
        <begin position="1021"/>
        <end position="1043"/>
    </location>
</feature>
<protein>
    <submittedName>
        <fullName evidence="10">Hydrophobic/amphiphilic exporter-1, HAE1 family</fullName>
    </submittedName>
</protein>
<feature type="transmembrane region" description="Helical" evidence="9">
    <location>
        <begin position="939"/>
        <end position="961"/>
    </location>
</feature>
<dbReference type="NCBIfam" id="TIGR00915">
    <property type="entry name" value="2A0602"/>
    <property type="match status" value="1"/>
</dbReference>
<dbReference type="SUPFAM" id="SSF82714">
    <property type="entry name" value="Multidrug efflux transporter AcrB TolC docking domain, DN and DC subdomains"/>
    <property type="match status" value="2"/>
</dbReference>
<dbReference type="Pfam" id="PF00873">
    <property type="entry name" value="ACR_tran"/>
    <property type="match status" value="1"/>
</dbReference>
<dbReference type="Proteomes" id="UP000191240">
    <property type="component" value="Unassembled WGS sequence"/>
</dbReference>
<proteinExistence type="inferred from homology"/>
<feature type="transmembrane region" description="Helical" evidence="9">
    <location>
        <begin position="874"/>
        <end position="892"/>
    </location>
</feature>
<keyword evidence="5" id="KW-0997">Cell inner membrane</keyword>
<dbReference type="AlphaFoldDB" id="A0A1M6D5A1"/>
<dbReference type="Gene3D" id="1.20.1640.10">
    <property type="entry name" value="Multidrug efflux transporter AcrB transmembrane domain"/>
    <property type="match status" value="2"/>
</dbReference>
<feature type="transmembrane region" description="Helical" evidence="9">
    <location>
        <begin position="981"/>
        <end position="1001"/>
    </location>
</feature>
<evidence type="ECO:0000256" key="4">
    <source>
        <dbReference type="ARBA" id="ARBA00022475"/>
    </source>
</evidence>